<evidence type="ECO:0000256" key="2">
    <source>
        <dbReference type="SAM" id="Phobius"/>
    </source>
</evidence>
<dbReference type="Proteomes" id="UP000247763">
    <property type="component" value="Chromosome"/>
</dbReference>
<feature type="signal peptide" evidence="3">
    <location>
        <begin position="1"/>
        <end position="20"/>
    </location>
</feature>
<organism evidence="5 6">
    <name type="scientific">Phenylobacterium parvum</name>
    <dbReference type="NCBI Taxonomy" id="2201350"/>
    <lineage>
        <taxon>Bacteria</taxon>
        <taxon>Pseudomonadati</taxon>
        <taxon>Pseudomonadota</taxon>
        <taxon>Alphaproteobacteria</taxon>
        <taxon>Caulobacterales</taxon>
        <taxon>Caulobacteraceae</taxon>
        <taxon>Phenylobacterium</taxon>
    </lineage>
</organism>
<evidence type="ECO:0000256" key="3">
    <source>
        <dbReference type="SAM" id="SignalP"/>
    </source>
</evidence>
<keyword evidence="6" id="KW-1185">Reference proteome</keyword>
<feature type="transmembrane region" description="Helical" evidence="2">
    <location>
        <begin position="366"/>
        <end position="384"/>
    </location>
</feature>
<dbReference type="SUPFAM" id="SSF53474">
    <property type="entry name" value="alpha/beta-Hydrolases"/>
    <property type="match status" value="1"/>
</dbReference>
<keyword evidence="5" id="KW-0378">Hydrolase</keyword>
<feature type="transmembrane region" description="Helical" evidence="2">
    <location>
        <begin position="396"/>
        <end position="416"/>
    </location>
</feature>
<keyword evidence="2" id="KW-1133">Transmembrane helix</keyword>
<gene>
    <name evidence="5" type="ORF">HYN04_09525</name>
</gene>
<dbReference type="PANTHER" id="PTHR22946">
    <property type="entry name" value="DIENELACTONE HYDROLASE DOMAIN-CONTAINING PROTEIN-RELATED"/>
    <property type="match status" value="1"/>
</dbReference>
<dbReference type="InterPro" id="IPR000073">
    <property type="entry name" value="AB_hydrolase_1"/>
</dbReference>
<proteinExistence type="inferred from homology"/>
<dbReference type="GO" id="GO:0016787">
    <property type="term" value="F:hydrolase activity"/>
    <property type="evidence" value="ECO:0007669"/>
    <property type="project" value="UniProtKB-KW"/>
</dbReference>
<evidence type="ECO:0000259" key="4">
    <source>
        <dbReference type="Pfam" id="PF00561"/>
    </source>
</evidence>
<evidence type="ECO:0000256" key="1">
    <source>
        <dbReference type="ARBA" id="ARBA00038115"/>
    </source>
</evidence>
<feature type="chain" id="PRO_5016354355" evidence="3">
    <location>
        <begin position="21"/>
        <end position="577"/>
    </location>
</feature>
<dbReference type="EMBL" id="CP029479">
    <property type="protein sequence ID" value="AWM77975.1"/>
    <property type="molecule type" value="Genomic_DNA"/>
</dbReference>
<accession>A0A2Z3HT23</accession>
<feature type="transmembrane region" description="Helical" evidence="2">
    <location>
        <begin position="283"/>
        <end position="304"/>
    </location>
</feature>
<feature type="transmembrane region" description="Helical" evidence="2">
    <location>
        <begin position="442"/>
        <end position="466"/>
    </location>
</feature>
<feature type="transmembrane region" description="Helical" evidence="2">
    <location>
        <begin position="512"/>
        <end position="531"/>
    </location>
</feature>
<dbReference type="Gene3D" id="3.40.50.1820">
    <property type="entry name" value="alpha/beta hydrolase"/>
    <property type="match status" value="1"/>
</dbReference>
<dbReference type="RefSeq" id="WP_110450542.1">
    <property type="nucleotide sequence ID" value="NZ_CP029479.1"/>
</dbReference>
<reference evidence="6" key="1">
    <citation type="submission" date="2018-05" db="EMBL/GenBank/DDBJ databases">
        <title>Genome sequencing of Phenylobacterium sp. HYN0004.</title>
        <authorList>
            <person name="Yi H."/>
            <person name="Baek C."/>
        </authorList>
    </citation>
    <scope>NUCLEOTIDE SEQUENCE [LARGE SCALE GENOMIC DNA]</scope>
    <source>
        <strain evidence="6">HYN0004</strain>
    </source>
</reference>
<feature type="domain" description="AB hydrolase-1" evidence="4">
    <location>
        <begin position="61"/>
        <end position="192"/>
    </location>
</feature>
<sequence length="577" mass="61525">MRYRLAALGAALIVCGALLAAFVQTRGGVQVTEARWRTAEGAVMSGLLYRPPGLSEGRRAPAVLLSHGYINTREMQSPFAIELARRGFVVLAMDMTGHGGSGGNVGAAGFGGPSALAYLKRQPYVDAGQVGLAGHSMGGGPILAAAHAQPDGYRAVALVGSAPGLFGPPTEVRPDFPRNLNVVFGGLDEFAGLMWRTPRGTDLPGAEKLKTVFGVTEAVQPGRLYGDPALGTARRLDLPHVTHPWEHFSSGGVAPVVDWMQARLEGEAHPLPPNDQVWFWKEIGTLLALVGAGFLLLGAFELALGLPWLSGLRRSPEPAAAVRGAGGWLALGLTAVLPALTYLPVMKLGALWFPSALFPQWVHNQLLAWALVNTALAILIALLLRRGRPVFSVDIVRSVLAAVLSVGAVALALTLVDRLLHVDFRFWVVGFRPLTADRLPIFLTYLPFWIVHSVIAVRGLCALLAVDGAGRRMTYFTAAAVMGGGFLVLAIAEYATLFKTGLLLTPTEPLNVIVALQFIPLLSLVGVIAVFTWRRTNSYLPGALICALFLSWYVTSGTANHWSPDYPMTFPPAARAP</sequence>
<dbReference type="OrthoDB" id="8680283at2"/>
<feature type="transmembrane region" description="Helical" evidence="2">
    <location>
        <begin position="473"/>
        <end position="492"/>
    </location>
</feature>
<feature type="transmembrane region" description="Helical" evidence="2">
    <location>
        <begin position="325"/>
        <end position="346"/>
    </location>
</feature>
<dbReference type="KEGG" id="phb:HYN04_09525"/>
<evidence type="ECO:0000313" key="5">
    <source>
        <dbReference type="EMBL" id="AWM77975.1"/>
    </source>
</evidence>
<dbReference type="InterPro" id="IPR029058">
    <property type="entry name" value="AB_hydrolase_fold"/>
</dbReference>
<keyword evidence="2" id="KW-0472">Membrane</keyword>
<keyword evidence="3" id="KW-0732">Signal</keyword>
<dbReference type="InterPro" id="IPR050261">
    <property type="entry name" value="FrsA_esterase"/>
</dbReference>
<keyword evidence="2" id="KW-0812">Transmembrane</keyword>
<protein>
    <submittedName>
        <fullName evidence="5">Alpha/beta hydrolase</fullName>
    </submittedName>
</protein>
<name>A0A2Z3HT23_9CAUL</name>
<evidence type="ECO:0000313" key="6">
    <source>
        <dbReference type="Proteomes" id="UP000247763"/>
    </source>
</evidence>
<dbReference type="Pfam" id="PF00561">
    <property type="entry name" value="Abhydrolase_1"/>
    <property type="match status" value="1"/>
</dbReference>
<feature type="transmembrane region" description="Helical" evidence="2">
    <location>
        <begin position="538"/>
        <end position="555"/>
    </location>
</feature>
<dbReference type="AlphaFoldDB" id="A0A2Z3HT23"/>
<comment type="similarity">
    <text evidence="1">Belongs to the AB hydrolase superfamily. FUS2 hydrolase family.</text>
</comment>